<dbReference type="EMBL" id="CP003364">
    <property type="protein sequence ID" value="AGA27753.1"/>
    <property type="molecule type" value="Genomic_DNA"/>
</dbReference>
<protein>
    <submittedName>
        <fullName evidence="4">Putative intracellular protease/amidase</fullName>
    </submittedName>
</protein>
<dbReference type="STRING" id="886293.Sinac_3497"/>
<dbReference type="Gene3D" id="3.40.50.880">
    <property type="match status" value="1"/>
</dbReference>
<dbReference type="GO" id="GO:0005737">
    <property type="term" value="C:cytoplasm"/>
    <property type="evidence" value="ECO:0007669"/>
    <property type="project" value="TreeGrafter"/>
</dbReference>
<keyword evidence="1" id="KW-0346">Stress response</keyword>
<sequence length="240" mass="26099">MIRLLMVVTGVDHLTLVDGTIRKTGFWAEEIVVPHELFSTAGLVVEIATPGGVPAPLDQGSLAPEKNSGGAKVIKQFTEYLASLEDLRHPLILERLSKAQIDSYDAIYLPGGHGPMQDLAHSPELGEILNRMQDDRKLISAVCHGPAGLLPAIRADGTWTFQDYRLTAFTNKEENEVGLADKMPFLLETQLRDHGANFQSGKSWMPYVITDRNLVTGQNPASSFGVAEAAIARLSVQVAN</sequence>
<dbReference type="InterPro" id="IPR050325">
    <property type="entry name" value="Prot/Nucl_acid_deglycase"/>
</dbReference>
<dbReference type="PANTHER" id="PTHR48094:SF11">
    <property type="entry name" value="GLUTATHIONE-INDEPENDENT GLYOXALASE HSP31-RELATED"/>
    <property type="match status" value="1"/>
</dbReference>
<dbReference type="eggNOG" id="COG0693">
    <property type="taxonomic scope" value="Bacteria"/>
</dbReference>
<dbReference type="HOGENOM" id="CLU_070319_0_2_0"/>
<keyword evidence="4" id="KW-0378">Hydrolase</keyword>
<dbReference type="GO" id="GO:0019243">
    <property type="term" value="P:methylglyoxal catabolic process to D-lactate via S-lactoyl-glutathione"/>
    <property type="evidence" value="ECO:0007669"/>
    <property type="project" value="TreeGrafter"/>
</dbReference>
<evidence type="ECO:0000256" key="1">
    <source>
        <dbReference type="ARBA" id="ARBA00023016"/>
    </source>
</evidence>
<dbReference type="PANTHER" id="PTHR48094">
    <property type="entry name" value="PROTEIN/NUCLEIC ACID DEGLYCASE DJ-1-RELATED"/>
    <property type="match status" value="1"/>
</dbReference>
<dbReference type="CDD" id="cd03141">
    <property type="entry name" value="GATase1_Hsp31_like"/>
    <property type="match status" value="1"/>
</dbReference>
<evidence type="ECO:0000256" key="3">
    <source>
        <dbReference type="ARBA" id="ARBA00038493"/>
    </source>
</evidence>
<organism evidence="4 5">
    <name type="scientific">Singulisphaera acidiphila (strain ATCC BAA-1392 / DSM 18658 / VKM B-2454 / MOB10)</name>
    <dbReference type="NCBI Taxonomy" id="886293"/>
    <lineage>
        <taxon>Bacteria</taxon>
        <taxon>Pseudomonadati</taxon>
        <taxon>Planctomycetota</taxon>
        <taxon>Planctomycetia</taxon>
        <taxon>Isosphaerales</taxon>
        <taxon>Isosphaeraceae</taxon>
        <taxon>Singulisphaera</taxon>
    </lineage>
</organism>
<evidence type="ECO:0000313" key="4">
    <source>
        <dbReference type="EMBL" id="AGA27753.1"/>
    </source>
</evidence>
<proteinExistence type="inferred from homology"/>
<evidence type="ECO:0000256" key="2">
    <source>
        <dbReference type="ARBA" id="ARBA00023239"/>
    </source>
</evidence>
<gene>
    <name evidence="4" type="ordered locus">Sinac_3497</name>
</gene>
<dbReference type="GO" id="GO:0019172">
    <property type="term" value="F:glyoxalase III activity"/>
    <property type="evidence" value="ECO:0007669"/>
    <property type="project" value="TreeGrafter"/>
</dbReference>
<dbReference type="AlphaFoldDB" id="L0DG11"/>
<name>L0DG11_SINAD</name>
<dbReference type="Proteomes" id="UP000010798">
    <property type="component" value="Chromosome"/>
</dbReference>
<dbReference type="SUPFAM" id="SSF52317">
    <property type="entry name" value="Class I glutamine amidotransferase-like"/>
    <property type="match status" value="1"/>
</dbReference>
<dbReference type="GO" id="GO:0006508">
    <property type="term" value="P:proteolysis"/>
    <property type="evidence" value="ECO:0007669"/>
    <property type="project" value="UniProtKB-KW"/>
</dbReference>
<dbReference type="RefSeq" id="WP_015246897.1">
    <property type="nucleotide sequence ID" value="NC_019892.1"/>
</dbReference>
<evidence type="ECO:0000313" key="5">
    <source>
        <dbReference type="Proteomes" id="UP000010798"/>
    </source>
</evidence>
<keyword evidence="5" id="KW-1185">Reference proteome</keyword>
<dbReference type="OrthoDB" id="9800516at2"/>
<reference evidence="4 5" key="1">
    <citation type="submission" date="2012-02" db="EMBL/GenBank/DDBJ databases">
        <title>Complete sequence of chromosome of Singulisphaera acidiphila DSM 18658.</title>
        <authorList>
            <consortium name="US DOE Joint Genome Institute (JGI-PGF)"/>
            <person name="Lucas S."/>
            <person name="Copeland A."/>
            <person name="Lapidus A."/>
            <person name="Glavina del Rio T."/>
            <person name="Dalin E."/>
            <person name="Tice H."/>
            <person name="Bruce D."/>
            <person name="Goodwin L."/>
            <person name="Pitluck S."/>
            <person name="Peters L."/>
            <person name="Ovchinnikova G."/>
            <person name="Chertkov O."/>
            <person name="Kyrpides N."/>
            <person name="Mavromatis K."/>
            <person name="Ivanova N."/>
            <person name="Brettin T."/>
            <person name="Detter J.C."/>
            <person name="Han C."/>
            <person name="Larimer F."/>
            <person name="Land M."/>
            <person name="Hauser L."/>
            <person name="Markowitz V."/>
            <person name="Cheng J.-F."/>
            <person name="Hugenholtz P."/>
            <person name="Woyke T."/>
            <person name="Wu D."/>
            <person name="Tindall B."/>
            <person name="Pomrenke H."/>
            <person name="Brambilla E."/>
            <person name="Klenk H.-P."/>
            <person name="Eisen J.A."/>
        </authorList>
    </citation>
    <scope>NUCLEOTIDE SEQUENCE [LARGE SCALE GENOMIC DNA]</scope>
    <source>
        <strain evidence="5">ATCC BAA-1392 / DSM 18658 / VKM B-2454 / MOB10</strain>
    </source>
</reference>
<dbReference type="InterPro" id="IPR032633">
    <property type="entry name" value="ThiJ-like"/>
</dbReference>
<accession>L0DG11</accession>
<keyword evidence="2" id="KW-0456">Lyase</keyword>
<dbReference type="KEGG" id="saci:Sinac_3497"/>
<comment type="similarity">
    <text evidence="3">Belongs to the peptidase C56 family. HSP31-like subfamily.</text>
</comment>
<dbReference type="GO" id="GO:0008233">
    <property type="term" value="F:peptidase activity"/>
    <property type="evidence" value="ECO:0007669"/>
    <property type="project" value="UniProtKB-KW"/>
</dbReference>
<dbReference type="InterPro" id="IPR029062">
    <property type="entry name" value="Class_I_gatase-like"/>
</dbReference>
<keyword evidence="4" id="KW-0645">Protease</keyword>
<dbReference type="Pfam" id="PF17124">
    <property type="entry name" value="ThiJ_like"/>
    <property type="match status" value="1"/>
</dbReference>